<keyword evidence="11" id="KW-1185">Reference proteome</keyword>
<dbReference type="CDD" id="cd03404">
    <property type="entry name" value="SPFH_HflK"/>
    <property type="match status" value="1"/>
</dbReference>
<keyword evidence="4 6" id="KW-1133">Transmembrane helix</keyword>
<keyword evidence="5 6" id="KW-0472">Membrane</keyword>
<feature type="compositionally biased region" description="Basic and acidic residues" evidence="8">
    <location>
        <begin position="360"/>
        <end position="382"/>
    </location>
</feature>
<dbReference type="InterPro" id="IPR050710">
    <property type="entry name" value="Band7/mec-2_domain"/>
</dbReference>
<evidence type="ECO:0000313" key="11">
    <source>
        <dbReference type="Proteomes" id="UP000235116"/>
    </source>
</evidence>
<feature type="region of interest" description="Disordered" evidence="8">
    <location>
        <begin position="1"/>
        <end position="23"/>
    </location>
</feature>
<dbReference type="GO" id="GO:0006508">
    <property type="term" value="P:proteolysis"/>
    <property type="evidence" value="ECO:0007669"/>
    <property type="project" value="UniProtKB-KW"/>
</dbReference>
<keyword evidence="10" id="KW-0645">Protease</keyword>
<proteinExistence type="inferred from homology"/>
<evidence type="ECO:0000256" key="6">
    <source>
        <dbReference type="RuleBase" id="RU364113"/>
    </source>
</evidence>
<evidence type="ECO:0000313" key="10">
    <source>
        <dbReference type="EMBL" id="AUM13639.1"/>
    </source>
</evidence>
<feature type="domain" description="Band 7" evidence="9">
    <location>
        <begin position="69"/>
        <end position="229"/>
    </location>
</feature>
<dbReference type="AlphaFoldDB" id="A0A2K9LMP8"/>
<dbReference type="KEGG" id="kak:Kalk_14940"/>
<dbReference type="SUPFAM" id="SSF117892">
    <property type="entry name" value="Band 7/SPFH domain"/>
    <property type="match status" value="1"/>
</dbReference>
<dbReference type="Gene3D" id="3.30.479.30">
    <property type="entry name" value="Band 7 domain"/>
    <property type="match status" value="1"/>
</dbReference>
<dbReference type="PANTHER" id="PTHR43327">
    <property type="entry name" value="STOMATIN-LIKE PROTEIN 2, MITOCHONDRIAL"/>
    <property type="match status" value="1"/>
</dbReference>
<dbReference type="GO" id="GO:0016020">
    <property type="term" value="C:membrane"/>
    <property type="evidence" value="ECO:0007669"/>
    <property type="project" value="UniProtKB-SubCell"/>
</dbReference>
<dbReference type="EMBL" id="CP022684">
    <property type="protein sequence ID" value="AUM13639.1"/>
    <property type="molecule type" value="Genomic_DNA"/>
</dbReference>
<reference evidence="11" key="1">
    <citation type="submission" date="2017-08" db="EMBL/GenBank/DDBJ databases">
        <title>Direct submision.</title>
        <authorList>
            <person name="Kim S.-J."/>
            <person name="Rhee S.-K."/>
        </authorList>
    </citation>
    <scope>NUCLEOTIDE SEQUENCE [LARGE SCALE GENOMIC DNA]</scope>
    <source>
        <strain evidence="11">GI5</strain>
    </source>
</reference>
<dbReference type="NCBIfam" id="TIGR01933">
    <property type="entry name" value="hflK"/>
    <property type="match status" value="1"/>
</dbReference>
<comment type="subunit">
    <text evidence="6">HflC and HflK may interact to form a multimeric complex.</text>
</comment>
<gene>
    <name evidence="10" type="primary">hflK</name>
    <name evidence="10" type="ORF">Kalk_14940</name>
</gene>
<organism evidence="10 11">
    <name type="scientific">Ketobacter alkanivorans</name>
    <dbReference type="NCBI Taxonomy" id="1917421"/>
    <lineage>
        <taxon>Bacteria</taxon>
        <taxon>Pseudomonadati</taxon>
        <taxon>Pseudomonadota</taxon>
        <taxon>Gammaproteobacteria</taxon>
        <taxon>Pseudomonadales</taxon>
        <taxon>Ketobacteraceae</taxon>
        <taxon>Ketobacter</taxon>
    </lineage>
</organism>
<sequence>MAWNEPGGGRNQDPWRGRDGRGQSELDDVIKKLQDRFGGMLGGGQNNDSGGFGLLLLILGVVFVLWLVAGLYRVEQAEEALVLRFGKYHDTVSAGLHWNPWGIDTVQKVDVNQRETMPVRATMLTEDQNIVDLDLQVQFVVTDSRAYFLESSAPIDTLRNAVESALRHVVGGSEMDRVLTDGREAIAVEVHQRLQEYLDRYKTGLTIDKLNIEDAHPPKEVKAAFDDVIKAREDEERVKNEAEAYANQIVPEARGEAQRMIEEANAYKAEIVERSKGQANRFERLYAEYKLAPEVTRRRMYIDTMESVLSNTSKVLVDVDGGNSMMYLPIDKILEGRRTEAKSIVVEADSTQQSKGATKKASDSVRGLERIRQARETRWENR</sequence>
<dbReference type="OrthoDB" id="9779595at2"/>
<dbReference type="Pfam" id="PF12221">
    <property type="entry name" value="HflK_N"/>
    <property type="match status" value="1"/>
</dbReference>
<comment type="subcellular location">
    <subcellularLocation>
        <location evidence="1">Membrane</location>
        <topology evidence="1">Single-pass membrane protein</topology>
    </subcellularLocation>
</comment>
<keyword evidence="7" id="KW-0175">Coiled coil</keyword>
<accession>A0A2K9LMP8</accession>
<protein>
    <recommendedName>
        <fullName evidence="6">Protein HflK</fullName>
    </recommendedName>
</protein>
<dbReference type="PANTHER" id="PTHR43327:SF2">
    <property type="entry name" value="MODULATOR OF FTSH PROTEASE HFLK"/>
    <property type="match status" value="1"/>
</dbReference>
<name>A0A2K9LMP8_9GAMM</name>
<comment type="similarity">
    <text evidence="2 6">Belongs to the band 7/mec-2 family. HflK subfamily.</text>
</comment>
<dbReference type="InterPro" id="IPR001107">
    <property type="entry name" value="Band_7"/>
</dbReference>
<comment type="function">
    <text evidence="6">HflC and HflK could encode or regulate a protease.</text>
</comment>
<evidence type="ECO:0000256" key="2">
    <source>
        <dbReference type="ARBA" id="ARBA00006971"/>
    </source>
</evidence>
<evidence type="ECO:0000256" key="1">
    <source>
        <dbReference type="ARBA" id="ARBA00004167"/>
    </source>
</evidence>
<evidence type="ECO:0000259" key="9">
    <source>
        <dbReference type="SMART" id="SM00244"/>
    </source>
</evidence>
<feature type="region of interest" description="Disordered" evidence="8">
    <location>
        <begin position="346"/>
        <end position="382"/>
    </location>
</feature>
<keyword evidence="3 6" id="KW-0812">Transmembrane</keyword>
<keyword evidence="10" id="KW-0378">Hydrolase</keyword>
<feature type="transmembrane region" description="Helical" evidence="6">
    <location>
        <begin position="52"/>
        <end position="74"/>
    </location>
</feature>
<evidence type="ECO:0000256" key="7">
    <source>
        <dbReference type="SAM" id="Coils"/>
    </source>
</evidence>
<dbReference type="GO" id="GO:0008233">
    <property type="term" value="F:peptidase activity"/>
    <property type="evidence" value="ECO:0007669"/>
    <property type="project" value="UniProtKB-KW"/>
</dbReference>
<evidence type="ECO:0000256" key="5">
    <source>
        <dbReference type="ARBA" id="ARBA00023136"/>
    </source>
</evidence>
<dbReference type="RefSeq" id="WP_101895014.1">
    <property type="nucleotide sequence ID" value="NZ_CP022684.1"/>
</dbReference>
<evidence type="ECO:0000256" key="4">
    <source>
        <dbReference type="ARBA" id="ARBA00022989"/>
    </source>
</evidence>
<feature type="compositionally biased region" description="Gly residues" evidence="8">
    <location>
        <begin position="1"/>
        <end position="10"/>
    </location>
</feature>
<feature type="compositionally biased region" description="Basic and acidic residues" evidence="8">
    <location>
        <begin position="13"/>
        <end position="23"/>
    </location>
</feature>
<dbReference type="Pfam" id="PF01145">
    <property type="entry name" value="Band_7"/>
    <property type="match status" value="1"/>
</dbReference>
<feature type="coiled-coil region" evidence="7">
    <location>
        <begin position="228"/>
        <end position="270"/>
    </location>
</feature>
<dbReference type="InterPro" id="IPR020980">
    <property type="entry name" value="Membrane_HflK_N"/>
</dbReference>
<dbReference type="InterPro" id="IPR036013">
    <property type="entry name" value="Band_7/SPFH_dom_sf"/>
</dbReference>
<evidence type="ECO:0000256" key="3">
    <source>
        <dbReference type="ARBA" id="ARBA00022692"/>
    </source>
</evidence>
<dbReference type="SMART" id="SM00244">
    <property type="entry name" value="PHB"/>
    <property type="match status" value="1"/>
</dbReference>
<evidence type="ECO:0000256" key="8">
    <source>
        <dbReference type="SAM" id="MobiDB-lite"/>
    </source>
</evidence>
<dbReference type="Proteomes" id="UP000235116">
    <property type="component" value="Chromosome"/>
</dbReference>
<dbReference type="InterPro" id="IPR010201">
    <property type="entry name" value="HflK"/>
</dbReference>